<dbReference type="RefSeq" id="WP_338103209.1">
    <property type="nucleotide sequence ID" value="NZ_CP131060.1"/>
</dbReference>
<dbReference type="InterPro" id="IPR025272">
    <property type="entry name" value="SocA_Panacea"/>
</dbReference>
<dbReference type="GeneID" id="89229825"/>
<name>A0AA96VEI9_9EURY</name>
<dbReference type="AlphaFoldDB" id="A0AA96VEI9"/>
<feature type="domain" description="Antitoxin SocA-like Panacea" evidence="1">
    <location>
        <begin position="29"/>
        <end position="120"/>
    </location>
</feature>
<protein>
    <recommendedName>
        <fullName evidence="1">Antitoxin SocA-like Panacea domain-containing protein</fullName>
    </recommendedName>
</protein>
<reference evidence="2 3" key="1">
    <citation type="submission" date="2023-07" db="EMBL/GenBank/DDBJ databases">
        <title>Closed genoem sequence of Methanosarcinaceae archaeon Ac7.</title>
        <authorList>
            <person name="Poehlein A."/>
            <person name="Protasov E."/>
            <person name="Platt K."/>
            <person name="Reeh H."/>
            <person name="Daniel R."/>
            <person name="Brune A."/>
        </authorList>
    </citation>
    <scope>NUCLEOTIDE SEQUENCE [LARGE SCALE GENOMIC DNA]</scope>
    <source>
        <strain evidence="2 3">Ac7</strain>
    </source>
</reference>
<dbReference type="Pfam" id="PF13274">
    <property type="entry name" value="SocA_Panacea"/>
    <property type="match status" value="1"/>
</dbReference>
<evidence type="ECO:0000313" key="2">
    <source>
        <dbReference type="EMBL" id="WNY25172.1"/>
    </source>
</evidence>
<sequence length="155" mass="18518">MTNSNQINYDIKDVADWFLSKEPMTHKKLQKLCYYAVAWYYALSDDYLCSNCTFQSWVHGPVNPIIYEIYRDYEWCEITSSKLKPDFGKVEEFLEMIWDTYGHFTGTQLEILTHEEDPWKNARGNLGTFDHSEAVISFEDMRCYYKKVYHRGQND</sequence>
<accession>A0AA96VEI9</accession>
<proteinExistence type="predicted"/>
<gene>
    <name evidence="2" type="ORF">MsAc7_07140</name>
</gene>
<dbReference type="EMBL" id="CP131060">
    <property type="protein sequence ID" value="WNY25172.1"/>
    <property type="molecule type" value="Genomic_DNA"/>
</dbReference>
<keyword evidence="3" id="KW-1185">Reference proteome</keyword>
<organism evidence="2 3">
    <name type="scientific">Methanolapillus millepedarum</name>
    <dbReference type="NCBI Taxonomy" id="3028296"/>
    <lineage>
        <taxon>Archaea</taxon>
        <taxon>Methanobacteriati</taxon>
        <taxon>Methanobacteriota</taxon>
        <taxon>Stenosarchaea group</taxon>
        <taxon>Methanomicrobia</taxon>
        <taxon>Methanosarcinales</taxon>
        <taxon>Methanosarcinaceae</taxon>
        <taxon>Methanolapillus</taxon>
    </lineage>
</organism>
<evidence type="ECO:0000259" key="1">
    <source>
        <dbReference type="Pfam" id="PF13274"/>
    </source>
</evidence>
<evidence type="ECO:0000313" key="3">
    <source>
        <dbReference type="Proteomes" id="UP001303587"/>
    </source>
</evidence>
<dbReference type="Proteomes" id="UP001303587">
    <property type="component" value="Chromosome"/>
</dbReference>